<name>A0AAJ6YMN9_9HYME</name>
<keyword evidence="1" id="KW-0560">Oxidoreductase</keyword>
<dbReference type="GO" id="GO:0006979">
    <property type="term" value="P:response to oxidative stress"/>
    <property type="evidence" value="ECO:0007669"/>
    <property type="project" value="InterPro"/>
</dbReference>
<dbReference type="CDD" id="cd09823">
    <property type="entry name" value="peroxinectin_like"/>
    <property type="match status" value="1"/>
</dbReference>
<dbReference type="KEGG" id="csol:105364637"/>
<evidence type="ECO:0000256" key="2">
    <source>
        <dbReference type="PIRSR" id="PIRSR619791-2"/>
    </source>
</evidence>
<dbReference type="InterPro" id="IPR019791">
    <property type="entry name" value="Haem_peroxidase_animal"/>
</dbReference>
<dbReference type="PRINTS" id="PR00457">
    <property type="entry name" value="ANPEROXIDASE"/>
</dbReference>
<dbReference type="AlphaFoldDB" id="A0AAJ6YMN9"/>
<dbReference type="InterPro" id="IPR037120">
    <property type="entry name" value="Haem_peroxidase_sf_animal"/>
</dbReference>
<dbReference type="InterPro" id="IPR010255">
    <property type="entry name" value="Haem_peroxidase_sf"/>
</dbReference>
<keyword evidence="1" id="KW-0575">Peroxidase</keyword>
<evidence type="ECO:0000313" key="3">
    <source>
        <dbReference type="Proteomes" id="UP000695007"/>
    </source>
</evidence>
<sequence length="691" mass="78987">MTFSLIYDFLIPDALEVEESRYDYSSLFAPVNSLLSLIYPQSSPQSSYEPYLQSQRNLVYEQPSTQDAPKPLANCGQNLVPNCQASRYRSYDGSCNNKHYPSWGMANTKYSRLLPANYADNIHEPPVSKSGNPLPNARVVSYTLFPDIDIQDQKWTLLAMQWGQIMTHDMGMIDGTTQSKAHATQCCTNEGRLIRQALSSPLCYPILIPLNDPVYSKDRQQCRNFVRSTTDLDRGCSSGYQPAEQLTVVSHFLDLSIIYGSSNNIAASLRAGVGGRLVVNVNKNREYLPHATNKSNSCDISNEAEICYASGDARVNQNPQLTILHLMLHREHNRIAKELALLNPHWSDETIFQETRRLTIAIHQQISYYEWLPIFIGKQNSYNRRILYSTQGWVNDYDATVNPSTLNEHSNAAFRYFHSLIAGRLLLVDEHRFSYTYNALRLSDHFNRPAVIEEDDNLDKLTRGMAFQPQEASDQWFDSEITNYLFRNGRKLGDDLRAIDVQRNRDHGLATYNDYRAYAKLPKANKWSDFGDVISPENIQRLVQLYESPEDVDLTVGGSLERHVDGTLVGPTFLDILTEQFWRTRVGDRFWYETGDPDIAFTIEQLTEIRKASISRLFCDNGDEIHLMQLRGFEQVSQTNPLTRCDNIPSINLNLWKDIQTSPPTSPLPTPPIQGQTWTILPSTWLLPWRQ</sequence>
<keyword evidence="2" id="KW-0349">Heme</keyword>
<accession>A0AAJ6YMN9</accession>
<dbReference type="PANTHER" id="PTHR11475">
    <property type="entry name" value="OXIDASE/PEROXIDASE"/>
    <property type="match status" value="1"/>
</dbReference>
<keyword evidence="2" id="KW-0408">Iron</keyword>
<dbReference type="RefSeq" id="XP_011500917.1">
    <property type="nucleotide sequence ID" value="XM_011502615.1"/>
</dbReference>
<protein>
    <submittedName>
        <fullName evidence="4">Peroxidase-like</fullName>
    </submittedName>
</protein>
<organism evidence="3 4">
    <name type="scientific">Ceratosolen solmsi marchali</name>
    <dbReference type="NCBI Taxonomy" id="326594"/>
    <lineage>
        <taxon>Eukaryota</taxon>
        <taxon>Metazoa</taxon>
        <taxon>Ecdysozoa</taxon>
        <taxon>Arthropoda</taxon>
        <taxon>Hexapoda</taxon>
        <taxon>Insecta</taxon>
        <taxon>Pterygota</taxon>
        <taxon>Neoptera</taxon>
        <taxon>Endopterygota</taxon>
        <taxon>Hymenoptera</taxon>
        <taxon>Apocrita</taxon>
        <taxon>Proctotrupomorpha</taxon>
        <taxon>Chalcidoidea</taxon>
        <taxon>Agaonidae</taxon>
        <taxon>Agaoninae</taxon>
        <taxon>Ceratosolen</taxon>
    </lineage>
</organism>
<evidence type="ECO:0000313" key="4">
    <source>
        <dbReference type="RefSeq" id="XP_011500917.1"/>
    </source>
</evidence>
<dbReference type="GO" id="GO:0020037">
    <property type="term" value="F:heme binding"/>
    <property type="evidence" value="ECO:0007669"/>
    <property type="project" value="InterPro"/>
</dbReference>
<gene>
    <name evidence="4" type="primary">LOC105364637</name>
</gene>
<dbReference type="FunFam" id="1.10.640.10:FF:000009">
    <property type="entry name" value="Peroxidase, isoform B"/>
    <property type="match status" value="1"/>
</dbReference>
<dbReference type="Pfam" id="PF03098">
    <property type="entry name" value="An_peroxidase"/>
    <property type="match status" value="1"/>
</dbReference>
<dbReference type="GO" id="GO:0004601">
    <property type="term" value="F:peroxidase activity"/>
    <property type="evidence" value="ECO:0007669"/>
    <property type="project" value="UniProtKB-KW"/>
</dbReference>
<feature type="binding site" description="axial binding residue" evidence="2">
    <location>
        <position position="418"/>
    </location>
    <ligand>
        <name>heme b</name>
        <dbReference type="ChEBI" id="CHEBI:60344"/>
    </ligand>
    <ligandPart>
        <name>Fe</name>
        <dbReference type="ChEBI" id="CHEBI:18248"/>
    </ligandPart>
</feature>
<keyword evidence="3" id="KW-1185">Reference proteome</keyword>
<reference evidence="4" key="1">
    <citation type="submission" date="2025-08" db="UniProtKB">
        <authorList>
            <consortium name="RefSeq"/>
        </authorList>
    </citation>
    <scope>IDENTIFICATION</scope>
</reference>
<dbReference type="PANTHER" id="PTHR11475:SF86">
    <property type="entry name" value="PEROXIDASE"/>
    <property type="match status" value="1"/>
</dbReference>
<dbReference type="Proteomes" id="UP000695007">
    <property type="component" value="Unplaced"/>
</dbReference>
<proteinExistence type="predicted"/>
<dbReference type="SUPFAM" id="SSF48113">
    <property type="entry name" value="Heme-dependent peroxidases"/>
    <property type="match status" value="1"/>
</dbReference>
<dbReference type="GeneID" id="105364637"/>
<dbReference type="PROSITE" id="PS50292">
    <property type="entry name" value="PEROXIDASE_3"/>
    <property type="match status" value="1"/>
</dbReference>
<evidence type="ECO:0000256" key="1">
    <source>
        <dbReference type="ARBA" id="ARBA00022559"/>
    </source>
</evidence>
<dbReference type="GO" id="GO:0046872">
    <property type="term" value="F:metal ion binding"/>
    <property type="evidence" value="ECO:0007669"/>
    <property type="project" value="UniProtKB-KW"/>
</dbReference>
<keyword evidence="2" id="KW-0479">Metal-binding</keyword>
<dbReference type="Gene3D" id="1.10.640.10">
    <property type="entry name" value="Haem peroxidase domain superfamily, animal type"/>
    <property type="match status" value="1"/>
</dbReference>